<organism evidence="1 2">
    <name type="scientific">Diploscapter pachys</name>
    <dbReference type="NCBI Taxonomy" id="2018661"/>
    <lineage>
        <taxon>Eukaryota</taxon>
        <taxon>Metazoa</taxon>
        <taxon>Ecdysozoa</taxon>
        <taxon>Nematoda</taxon>
        <taxon>Chromadorea</taxon>
        <taxon>Rhabditida</taxon>
        <taxon>Rhabditina</taxon>
        <taxon>Rhabditomorpha</taxon>
        <taxon>Rhabditoidea</taxon>
        <taxon>Rhabditidae</taxon>
        <taxon>Diploscapter</taxon>
    </lineage>
</organism>
<proteinExistence type="predicted"/>
<gene>
    <name evidence="1" type="ORF">WR25_24560</name>
</gene>
<evidence type="ECO:0000313" key="1">
    <source>
        <dbReference type="EMBL" id="PAV72878.1"/>
    </source>
</evidence>
<reference evidence="1 2" key="1">
    <citation type="journal article" date="2017" name="Curr. Biol.">
        <title>Genome architecture and evolution of a unichromosomal asexual nematode.</title>
        <authorList>
            <person name="Fradin H."/>
            <person name="Zegar C."/>
            <person name="Gutwein M."/>
            <person name="Lucas J."/>
            <person name="Kovtun M."/>
            <person name="Corcoran D."/>
            <person name="Baugh L.R."/>
            <person name="Kiontke K."/>
            <person name="Gunsalus K."/>
            <person name="Fitch D.H."/>
            <person name="Piano F."/>
        </authorList>
    </citation>
    <scope>NUCLEOTIDE SEQUENCE [LARGE SCALE GENOMIC DNA]</scope>
    <source>
        <strain evidence="1">PF1309</strain>
    </source>
</reference>
<comment type="caution">
    <text evidence="1">The sequence shown here is derived from an EMBL/GenBank/DDBJ whole genome shotgun (WGS) entry which is preliminary data.</text>
</comment>
<name>A0A2A2KG78_9BILA</name>
<dbReference type="Proteomes" id="UP000218231">
    <property type="component" value="Unassembled WGS sequence"/>
</dbReference>
<protein>
    <submittedName>
        <fullName evidence="1">Uncharacterized protein</fullName>
    </submittedName>
</protein>
<dbReference type="EMBL" id="LIAE01008682">
    <property type="protein sequence ID" value="PAV72878.1"/>
    <property type="molecule type" value="Genomic_DNA"/>
</dbReference>
<dbReference type="AlphaFoldDB" id="A0A2A2KG78"/>
<evidence type="ECO:0000313" key="2">
    <source>
        <dbReference type="Proteomes" id="UP000218231"/>
    </source>
</evidence>
<accession>A0A2A2KG78</accession>
<sequence length="206" mass="21906">MVVGEGIAFERAVAARGLVEHRDMRMDVALVDQPGQHLRRAVSGVGGQPLGPDAEAALHPRDHALARAYLGLAHRGARFHVHDDGVVEIDEVVGRVGVEGRPAMRAGPARCWIGRCQILGHYRCRGAERGIVENGEILAHRTAASVRCQALAARAAGLAVGIGADQAGVDREPFAAHQPLVHASRDRRLEQPAQQVAVAEAPVLVL</sequence>
<keyword evidence="2" id="KW-1185">Reference proteome</keyword>